<dbReference type="OrthoDB" id="424012at2759"/>
<dbReference type="GO" id="GO:0047611">
    <property type="term" value="F:acetylspermidine deacetylase activity"/>
    <property type="evidence" value="ECO:0007669"/>
    <property type="project" value="Ensembl"/>
</dbReference>
<keyword evidence="3" id="KW-0378">Hydrolase</keyword>
<evidence type="ECO:0000313" key="7">
    <source>
        <dbReference type="Proteomes" id="UP000515152"/>
    </source>
</evidence>
<dbReference type="Gene3D" id="3.40.800.20">
    <property type="entry name" value="Histone deacetylase domain"/>
    <property type="match status" value="1"/>
</dbReference>
<evidence type="ECO:0000313" key="8">
    <source>
        <dbReference type="RefSeq" id="XP_031420826.1"/>
    </source>
</evidence>
<dbReference type="PANTHER" id="PTHR10625:SF43">
    <property type="entry name" value="POLYAMINE DEACETYLASE HDAC10"/>
    <property type="match status" value="1"/>
</dbReference>
<dbReference type="InterPro" id="IPR023801">
    <property type="entry name" value="His_deacetylse_dom"/>
</dbReference>
<evidence type="ECO:0000259" key="6">
    <source>
        <dbReference type="Pfam" id="PF00850"/>
    </source>
</evidence>
<organism evidence="7 8">
    <name type="scientific">Clupea harengus</name>
    <name type="common">Atlantic herring</name>
    <dbReference type="NCBI Taxonomy" id="7950"/>
    <lineage>
        <taxon>Eukaryota</taxon>
        <taxon>Metazoa</taxon>
        <taxon>Chordata</taxon>
        <taxon>Craniata</taxon>
        <taxon>Vertebrata</taxon>
        <taxon>Euteleostomi</taxon>
        <taxon>Actinopterygii</taxon>
        <taxon>Neopterygii</taxon>
        <taxon>Teleostei</taxon>
        <taxon>Clupei</taxon>
        <taxon>Clupeiformes</taxon>
        <taxon>Clupeoidei</taxon>
        <taxon>Clupeidae</taxon>
        <taxon>Clupea</taxon>
    </lineage>
</organism>
<evidence type="ECO:0000256" key="5">
    <source>
        <dbReference type="SAM" id="MobiDB-lite"/>
    </source>
</evidence>
<dbReference type="InterPro" id="IPR000286">
    <property type="entry name" value="HDACs"/>
</dbReference>
<feature type="domain" description="Histone deacetylase" evidence="6">
    <location>
        <begin position="28"/>
        <end position="322"/>
    </location>
</feature>
<dbReference type="GO" id="GO:0008270">
    <property type="term" value="F:zinc ion binding"/>
    <property type="evidence" value="ECO:0007669"/>
    <property type="project" value="Ensembl"/>
</dbReference>
<dbReference type="PRINTS" id="PR01270">
    <property type="entry name" value="HDASUPER"/>
</dbReference>
<dbReference type="CTD" id="83933"/>
<evidence type="ECO:0000256" key="1">
    <source>
        <dbReference type="ARBA" id="ARBA00004123"/>
    </source>
</evidence>
<proteinExistence type="inferred from homology"/>
<dbReference type="KEGG" id="char:105913455"/>
<dbReference type="RefSeq" id="XP_031420826.1">
    <property type="nucleotide sequence ID" value="XM_031564966.2"/>
</dbReference>
<gene>
    <name evidence="8" type="primary">hdac10</name>
</gene>
<dbReference type="GO" id="GO:0005634">
    <property type="term" value="C:nucleus"/>
    <property type="evidence" value="ECO:0007669"/>
    <property type="project" value="UniProtKB-SubCell"/>
</dbReference>
<dbReference type="GO" id="GO:0106048">
    <property type="term" value="P:spermidine deacetylation"/>
    <property type="evidence" value="ECO:0007669"/>
    <property type="project" value="Ensembl"/>
</dbReference>
<evidence type="ECO:0000256" key="4">
    <source>
        <dbReference type="ARBA" id="ARBA00023242"/>
    </source>
</evidence>
<keyword evidence="4" id="KW-0539">Nucleus</keyword>
<accession>A0A6P8FA92</accession>
<reference evidence="8" key="1">
    <citation type="submission" date="2025-08" db="UniProtKB">
        <authorList>
            <consortium name="RefSeq"/>
        </authorList>
    </citation>
    <scope>IDENTIFICATION</scope>
</reference>
<comment type="subcellular location">
    <subcellularLocation>
        <location evidence="1">Nucleus</location>
    </subcellularLocation>
</comment>
<dbReference type="Proteomes" id="UP000515152">
    <property type="component" value="Chromosome 3"/>
</dbReference>
<evidence type="ECO:0000256" key="3">
    <source>
        <dbReference type="ARBA" id="ARBA00022801"/>
    </source>
</evidence>
<dbReference type="AlphaFoldDB" id="A0A6P8FA92"/>
<dbReference type="FunFam" id="3.40.800.20:FF:000005">
    <property type="entry name" value="histone deacetylase 6"/>
    <property type="match status" value="1"/>
</dbReference>
<dbReference type="Pfam" id="PF00850">
    <property type="entry name" value="Hist_deacetyl"/>
    <property type="match status" value="1"/>
</dbReference>
<dbReference type="InterPro" id="IPR023696">
    <property type="entry name" value="Ureohydrolase_dom_sf"/>
</dbReference>
<dbReference type="PANTHER" id="PTHR10625">
    <property type="entry name" value="HISTONE DEACETYLASE HDAC1-RELATED"/>
    <property type="match status" value="1"/>
</dbReference>
<dbReference type="SUPFAM" id="SSF52768">
    <property type="entry name" value="Arginase/deacetylase"/>
    <property type="match status" value="1"/>
</dbReference>
<comment type="similarity">
    <text evidence="2">Belongs to the histone deacetylase family. HD type 2 subfamily.</text>
</comment>
<dbReference type="GO" id="GO:0036269">
    <property type="term" value="P:swimming behavior"/>
    <property type="evidence" value="ECO:0007669"/>
    <property type="project" value="Ensembl"/>
</dbReference>
<protein>
    <submittedName>
        <fullName evidence="8">Polyamine deacetylase HDAC10 isoform X1</fullName>
    </submittedName>
</protein>
<dbReference type="GO" id="GO:0040029">
    <property type="term" value="P:epigenetic regulation of gene expression"/>
    <property type="evidence" value="ECO:0007669"/>
    <property type="project" value="TreeGrafter"/>
</dbReference>
<sequence length="683" mass="75061">MASKTAVIYDEEMTRYKLLWVDPACKIEVPERLTASYEALLSKGLPKRCLSIPVRQATEEEILLVHSEEYLEAVKQTPHMTLEDLMTFTQQYGDVYFHPNIFHCAKLAIGATLQLVDSVMMGKVRNGIALVRPPGHHSQRSAANGFCVFNNVAIAALYAKKHYNVKRVLIVDWDVHHGQGVQYCFEEDPSVLYFSWHRYEHQKFWPNLQESDYGNVGKGKGAGFNINVPWNKVGMNNSDYLSVFFHVLLPVAYEFNPELVLVSAGFDSAIGDPEGHMCATPEIFGHLTHLLMSLAGGKLCAVLEGGYHLTSLAQSVCQTVQTLLGDPAPLLTNLNSPCESALESLQNVRSAHQQYWTCFKHSAVAAVLEPSTKRCRIGEDGGEEAQQDQVTGEAGDKTEEEVVWPEPLPRTSPPLRTAVALPPGVEDSLLPEGCQCLMEASQTTVGAVEKIRDELNVGEVKGERELMALRQVISLLDKVDKKEIRNGLAVVPDISLAVKFAVQHALTSVDRVLVVFVGDEELPVDSDDERILLVQICSKKPKSHKSQYYVPVCLKQGPGDVAGFLQAVLGLLLPMAYQHNPGLVLEVLAQGSGVKEAAWAQLTSLLQGLALGHTLALLQESQEAPVRATAASLMGDPAPDLGTLEALSPESVQAIEREQKRLEMKWGMLHTSVPAKKSQEQNK</sequence>
<evidence type="ECO:0000256" key="2">
    <source>
        <dbReference type="ARBA" id="ARBA00007738"/>
    </source>
</evidence>
<dbReference type="GeneID" id="105913455"/>
<name>A0A6P8FA92_CLUHA</name>
<feature type="region of interest" description="Disordered" evidence="5">
    <location>
        <begin position="376"/>
        <end position="414"/>
    </location>
</feature>
<keyword evidence="7" id="KW-1185">Reference proteome</keyword>
<dbReference type="InterPro" id="IPR037138">
    <property type="entry name" value="His_deacetylse_dom_sf"/>
</dbReference>